<dbReference type="AlphaFoldDB" id="A0A8S4B9J8"/>
<dbReference type="OrthoDB" id="5841574at2759"/>
<dbReference type="InterPro" id="IPR033112">
    <property type="entry name" value="PLA2_Asp_AS"/>
</dbReference>
<evidence type="ECO:0000313" key="11">
    <source>
        <dbReference type="Proteomes" id="UP000677803"/>
    </source>
</evidence>
<comment type="similarity">
    <text evidence="7">Belongs to the phospholipase A2 family.</text>
</comment>
<dbReference type="Gene3D" id="1.20.90.10">
    <property type="entry name" value="Phospholipase A2 domain"/>
    <property type="match status" value="1"/>
</dbReference>
<organism evidence="10 11">
    <name type="scientific">Menidia menidia</name>
    <name type="common">Atlantic silverside</name>
    <dbReference type="NCBI Taxonomy" id="238744"/>
    <lineage>
        <taxon>Eukaryota</taxon>
        <taxon>Metazoa</taxon>
        <taxon>Chordata</taxon>
        <taxon>Craniata</taxon>
        <taxon>Vertebrata</taxon>
        <taxon>Euteleostomi</taxon>
        <taxon>Actinopterygii</taxon>
        <taxon>Neopterygii</taxon>
        <taxon>Teleostei</taxon>
        <taxon>Neoteleostei</taxon>
        <taxon>Acanthomorphata</taxon>
        <taxon>Ovalentaria</taxon>
        <taxon>Atherinomorphae</taxon>
        <taxon>Atheriniformes</taxon>
        <taxon>Atherinopsidae</taxon>
        <taxon>Menidiinae</taxon>
        <taxon>Menidia</taxon>
    </lineage>
</organism>
<comment type="cofactor">
    <cofactor evidence="5">
        <name>Ca(2+)</name>
        <dbReference type="ChEBI" id="CHEBI:29108"/>
    </cofactor>
    <text evidence="5">Binds 1 Ca(2+) ion per subunit.</text>
</comment>
<feature type="binding site" evidence="5">
    <location>
        <position position="55"/>
    </location>
    <ligand>
        <name>Ca(2+)</name>
        <dbReference type="ChEBI" id="CHEBI:29108"/>
    </ligand>
</feature>
<dbReference type="Proteomes" id="UP000677803">
    <property type="component" value="Unassembled WGS sequence"/>
</dbReference>
<keyword evidence="2 8" id="KW-0964">Secreted</keyword>
<proteinExistence type="inferred from homology"/>
<dbReference type="SUPFAM" id="SSF48619">
    <property type="entry name" value="Phospholipase A2, PLA2"/>
    <property type="match status" value="1"/>
</dbReference>
<evidence type="ECO:0000313" key="10">
    <source>
        <dbReference type="EMBL" id="CAG5920544.1"/>
    </source>
</evidence>
<evidence type="ECO:0000256" key="3">
    <source>
        <dbReference type="ARBA" id="ARBA00023157"/>
    </source>
</evidence>
<dbReference type="GO" id="GO:0050482">
    <property type="term" value="P:arachidonate secretion"/>
    <property type="evidence" value="ECO:0007669"/>
    <property type="project" value="InterPro"/>
</dbReference>
<feature type="chain" id="PRO_5035962519" description="Phospholipase A2" evidence="8">
    <location>
        <begin position="20"/>
        <end position="149"/>
    </location>
</feature>
<dbReference type="Pfam" id="PF00068">
    <property type="entry name" value="Phospholip_A2_1"/>
    <property type="match status" value="1"/>
</dbReference>
<keyword evidence="8" id="KW-0732">Signal</keyword>
<keyword evidence="8" id="KW-0378">Hydrolase</keyword>
<feature type="disulfide bond" evidence="6">
    <location>
        <begin position="52"/>
        <end position="68"/>
    </location>
</feature>
<feature type="disulfide bond" evidence="6">
    <location>
        <begin position="74"/>
        <end position="121"/>
    </location>
</feature>
<dbReference type="PROSITE" id="PS00118">
    <property type="entry name" value="PA2_HIS"/>
    <property type="match status" value="1"/>
</dbReference>
<keyword evidence="5 8" id="KW-0106">Calcium</keyword>
<dbReference type="PANTHER" id="PTHR11716">
    <property type="entry name" value="PHOSPHOLIPASE A2 FAMILY MEMBER"/>
    <property type="match status" value="1"/>
</dbReference>
<keyword evidence="5" id="KW-0479">Metal-binding</keyword>
<dbReference type="GO" id="GO:0005576">
    <property type="term" value="C:extracellular region"/>
    <property type="evidence" value="ECO:0007669"/>
    <property type="project" value="UniProtKB-SubCell"/>
</dbReference>
<sequence>MNVTAPLLLLLFTTCMVSGGSLPRAVWHFGRMITCAQPGVNPLIYNEYGCWCGFGGSGTPVDDVDRCCRVHDKCYEASRKIPGCSGISELPHIIDYDFTCSGQQVTCSATNDKCQAAACECDRAAAYCFAQYEYNPDNKNLDSKVHCVD</sequence>
<dbReference type="GO" id="GO:0047498">
    <property type="term" value="F:calcium-dependent phospholipase A2 activity"/>
    <property type="evidence" value="ECO:0007669"/>
    <property type="project" value="TreeGrafter"/>
</dbReference>
<keyword evidence="11" id="KW-1185">Reference proteome</keyword>
<comment type="subcellular location">
    <subcellularLocation>
        <location evidence="1 8">Secreted</location>
    </subcellularLocation>
</comment>
<dbReference type="InterPro" id="IPR001211">
    <property type="entry name" value="PLA2"/>
</dbReference>
<accession>A0A8S4B9J8</accession>
<dbReference type="EC" id="3.1.1.4" evidence="8"/>
<dbReference type="PRINTS" id="PR00389">
    <property type="entry name" value="PHPHLIPASEA2"/>
</dbReference>
<feature type="domain" description="Phospholipase A2-like central" evidence="9">
    <location>
        <begin position="25"/>
        <end position="148"/>
    </location>
</feature>
<dbReference type="InterPro" id="IPR036444">
    <property type="entry name" value="PLipase_A2_dom_sf"/>
</dbReference>
<evidence type="ECO:0000256" key="6">
    <source>
        <dbReference type="PIRSR" id="PIRSR601211-3"/>
    </source>
</evidence>
<dbReference type="EMBL" id="CAJRST010011112">
    <property type="protein sequence ID" value="CAG5920544.1"/>
    <property type="molecule type" value="Genomic_DNA"/>
</dbReference>
<feature type="disulfide bond" evidence="6">
    <location>
        <begin position="107"/>
        <end position="119"/>
    </location>
</feature>
<evidence type="ECO:0000256" key="8">
    <source>
        <dbReference type="RuleBase" id="RU361236"/>
    </source>
</evidence>
<feature type="active site" evidence="4">
    <location>
        <position position="122"/>
    </location>
</feature>
<evidence type="ECO:0000256" key="5">
    <source>
        <dbReference type="PIRSR" id="PIRSR601211-2"/>
    </source>
</evidence>
<dbReference type="PANTHER" id="PTHR11716:SF100">
    <property type="entry name" value="PHOSPHOLIPASE A2"/>
    <property type="match status" value="1"/>
</dbReference>
<evidence type="ECO:0000259" key="9">
    <source>
        <dbReference type="SMART" id="SM00085"/>
    </source>
</evidence>
<reference evidence="10" key="1">
    <citation type="submission" date="2021-05" db="EMBL/GenBank/DDBJ databases">
        <authorList>
            <person name="Tigano A."/>
        </authorList>
    </citation>
    <scope>NUCLEOTIDE SEQUENCE</scope>
</reference>
<dbReference type="SMART" id="SM00085">
    <property type="entry name" value="PA2c"/>
    <property type="match status" value="1"/>
</dbReference>
<feature type="disulfide bond" evidence="6">
    <location>
        <begin position="67"/>
        <end position="128"/>
    </location>
</feature>
<dbReference type="FunFam" id="1.20.90.10:FF:000007">
    <property type="entry name" value="Acidic phospholipase A2"/>
    <property type="match status" value="1"/>
</dbReference>
<dbReference type="GO" id="GO:0016042">
    <property type="term" value="P:lipid catabolic process"/>
    <property type="evidence" value="ECO:0007669"/>
    <property type="project" value="InterPro"/>
</dbReference>
<evidence type="ECO:0000256" key="7">
    <source>
        <dbReference type="RuleBase" id="RU003654"/>
    </source>
</evidence>
<name>A0A8S4B9J8_9TELE</name>
<dbReference type="GO" id="GO:0005509">
    <property type="term" value="F:calcium ion binding"/>
    <property type="evidence" value="ECO:0007669"/>
    <property type="project" value="InterPro"/>
</dbReference>
<dbReference type="InterPro" id="IPR016090">
    <property type="entry name" value="PLA2-like_dom"/>
</dbReference>
<keyword evidence="8" id="KW-0443">Lipid metabolism</keyword>
<dbReference type="PROSITE" id="PS00119">
    <property type="entry name" value="PA2_ASP"/>
    <property type="match status" value="1"/>
</dbReference>
<evidence type="ECO:0000256" key="2">
    <source>
        <dbReference type="ARBA" id="ARBA00022525"/>
    </source>
</evidence>
<protein>
    <recommendedName>
        <fullName evidence="8">Phospholipase A2</fullName>
        <ecNumber evidence="8">3.1.1.4</ecNumber>
    </recommendedName>
</protein>
<feature type="active site" evidence="4">
    <location>
        <position position="71"/>
    </location>
</feature>
<dbReference type="GO" id="GO:0006644">
    <property type="term" value="P:phospholipid metabolic process"/>
    <property type="evidence" value="ECO:0007669"/>
    <property type="project" value="InterPro"/>
</dbReference>
<gene>
    <name evidence="10" type="ORF">MMEN_LOCUS10305</name>
</gene>
<evidence type="ECO:0000256" key="1">
    <source>
        <dbReference type="ARBA" id="ARBA00004613"/>
    </source>
</evidence>
<feature type="binding site" evidence="5">
    <location>
        <position position="53"/>
    </location>
    <ligand>
        <name>Ca(2+)</name>
        <dbReference type="ChEBI" id="CHEBI:29108"/>
    </ligand>
</feature>
<evidence type="ECO:0000256" key="4">
    <source>
        <dbReference type="PIRSR" id="PIRSR601211-1"/>
    </source>
</evidence>
<comment type="catalytic activity">
    <reaction evidence="8">
        <text>a 1,2-diacyl-sn-glycero-3-phosphocholine + H2O = a 1-acyl-sn-glycero-3-phosphocholine + a fatty acid + H(+)</text>
        <dbReference type="Rhea" id="RHEA:15801"/>
        <dbReference type="ChEBI" id="CHEBI:15377"/>
        <dbReference type="ChEBI" id="CHEBI:15378"/>
        <dbReference type="ChEBI" id="CHEBI:28868"/>
        <dbReference type="ChEBI" id="CHEBI:57643"/>
        <dbReference type="ChEBI" id="CHEBI:58168"/>
        <dbReference type="EC" id="3.1.1.4"/>
    </reaction>
</comment>
<feature type="disulfide bond" evidence="6">
    <location>
        <begin position="84"/>
        <end position="114"/>
    </location>
</feature>
<feature type="signal peptide" evidence="8">
    <location>
        <begin position="1"/>
        <end position="19"/>
    </location>
</feature>
<dbReference type="GO" id="GO:0005543">
    <property type="term" value="F:phospholipid binding"/>
    <property type="evidence" value="ECO:0007669"/>
    <property type="project" value="TreeGrafter"/>
</dbReference>
<keyword evidence="3 6" id="KW-1015">Disulfide bond</keyword>
<comment type="caution">
    <text evidence="10">The sequence shown here is derived from an EMBL/GenBank/DDBJ whole genome shotgun (WGS) entry which is preliminary data.</text>
</comment>
<feature type="binding site" evidence="5">
    <location>
        <position position="72"/>
    </location>
    <ligand>
        <name>Ca(2+)</name>
        <dbReference type="ChEBI" id="CHEBI:29108"/>
    </ligand>
</feature>
<dbReference type="InterPro" id="IPR033113">
    <property type="entry name" value="PLA2_histidine"/>
</dbReference>
<dbReference type="CDD" id="cd00125">
    <property type="entry name" value="PLA2c"/>
    <property type="match status" value="1"/>
</dbReference>